<dbReference type="HOGENOM" id="CLU_2168755_0_0_3"/>
<dbReference type="EMBL" id="BX548175">
    <property type="protein sequence ID" value="CAE20410.1"/>
    <property type="molecule type" value="Genomic_DNA"/>
</dbReference>
<dbReference type="Proteomes" id="UP000001423">
    <property type="component" value="Chromosome"/>
</dbReference>
<sequence>MGNNNRNKFNTTSKSKSFFPIKQHRFDSSKHPIIQSTQKCAARMTTMLSAQEEQMLEGLTNSLQCNQREAIRIALYEASRSGLKALQSTSRSQERQQQARAMRDALGLSG</sequence>
<gene>
    <name evidence="2" type="ordered locus">PMT_0235</name>
</gene>
<dbReference type="KEGG" id="pmt:PMT_0235"/>
<feature type="compositionally biased region" description="Polar residues" evidence="1">
    <location>
        <begin position="1"/>
        <end position="16"/>
    </location>
</feature>
<proteinExistence type="predicted"/>
<evidence type="ECO:0000256" key="1">
    <source>
        <dbReference type="SAM" id="MobiDB-lite"/>
    </source>
</evidence>
<name>Q7V8U2_PROMM</name>
<feature type="region of interest" description="Disordered" evidence="1">
    <location>
        <begin position="1"/>
        <end position="32"/>
    </location>
</feature>
<keyword evidence="3" id="KW-1185">Reference proteome</keyword>
<feature type="compositionally biased region" description="Low complexity" evidence="1">
    <location>
        <begin position="87"/>
        <end position="100"/>
    </location>
</feature>
<dbReference type="AlphaFoldDB" id="Q7V8U2"/>
<organism evidence="2 3">
    <name type="scientific">Prochlorococcus marinus (strain MIT 9313)</name>
    <dbReference type="NCBI Taxonomy" id="74547"/>
    <lineage>
        <taxon>Bacteria</taxon>
        <taxon>Bacillati</taxon>
        <taxon>Cyanobacteriota</taxon>
        <taxon>Cyanophyceae</taxon>
        <taxon>Synechococcales</taxon>
        <taxon>Prochlorococcaceae</taxon>
        <taxon>Prochlorococcus</taxon>
    </lineage>
</organism>
<evidence type="ECO:0000313" key="2">
    <source>
        <dbReference type="EMBL" id="CAE20410.1"/>
    </source>
</evidence>
<evidence type="ECO:0000313" key="3">
    <source>
        <dbReference type="Proteomes" id="UP000001423"/>
    </source>
</evidence>
<reference evidence="2 3" key="1">
    <citation type="journal article" date="2003" name="Nature">
        <title>Genome divergence in two Prochlorococcus ecotypes reflects oceanic niche differentiation.</title>
        <authorList>
            <person name="Rocap G."/>
            <person name="Larimer F.W."/>
            <person name="Lamerdin J.E."/>
            <person name="Malfatti S."/>
            <person name="Chain P."/>
            <person name="Ahlgren N.A."/>
            <person name="Arellano A."/>
            <person name="Coleman M."/>
            <person name="Hauser L."/>
            <person name="Hess W.R."/>
            <person name="Johnson Z.I."/>
            <person name="Land M.L."/>
            <person name="Lindell D."/>
            <person name="Post A.F."/>
            <person name="Regala W."/>
            <person name="Shah M."/>
            <person name="Shaw S.L."/>
            <person name="Steglich C."/>
            <person name="Sullivan M.B."/>
            <person name="Ting C.S."/>
            <person name="Tolonen A."/>
            <person name="Webb E.A."/>
            <person name="Zinser E.R."/>
            <person name="Chisholm S.W."/>
        </authorList>
    </citation>
    <scope>NUCLEOTIDE SEQUENCE [LARGE SCALE GENOMIC DNA]</scope>
    <source>
        <strain evidence="3">MIT 9313</strain>
    </source>
</reference>
<protein>
    <submittedName>
        <fullName evidence="2">Uncharacterized protein</fullName>
    </submittedName>
</protein>
<feature type="region of interest" description="Disordered" evidence="1">
    <location>
        <begin position="84"/>
        <end position="110"/>
    </location>
</feature>
<accession>Q7V8U2</accession>